<dbReference type="EMBL" id="WSFT01000053">
    <property type="protein sequence ID" value="MBS4540109.1"/>
    <property type="molecule type" value="Genomic_DNA"/>
</dbReference>
<keyword evidence="2" id="KW-1185">Reference proteome</keyword>
<name>A0A942V0D7_9FIRM</name>
<dbReference type="AlphaFoldDB" id="A0A942V0D7"/>
<gene>
    <name evidence="1" type="ORF">GOQ27_16645</name>
</gene>
<protein>
    <submittedName>
        <fullName evidence="1">Uncharacterized protein</fullName>
    </submittedName>
</protein>
<sequence>MNIMNLLNNKYQKLNTDTKLKTGSIVSFTLKEKLSKDTAIININGKDIKATFNKGLEGVNDNRGKIQITNINSDSISVDFVEVNKVENNTEVLDNLEGIDKKELEVIIKNLKNKGINLTKKDIEHIKEFIRKDSLPLKEKIDIINRLINKDIDITFKNIIAIKEALYGEGIDVSLNNIIEELSIPIDTSITEVEEENIIDLKSVKEVSDDISNHIIEKIVEDNDENFLDNNILTKDLEVNIDNSIGMNSIPKNITNMETNRQNKIIMTVVTEKMNLITENFKELKQTLVRNMDTVLFDNTIAKEEVKQNLENSLDLLNRKLLKSDITLYTDMMTEKKLIKISSKIDMAKILVLQNNINDAKTLIGEIKKDLNGLEFKASEEKVVYGITNEINKNFSDEKNIISSLYDFIKSPPTGSREAYDYIKGLGLNYENDILNEELFNLKNNNLEDNLKGNLLKIINQNNKSIKDISSIVKVLDNLNGQQLLNKSENSNPVQTMFFDIPINLVGKIENIKLLINSNKENEKLDWKNSSLYFLIETNKLGETGILINSKNRNLEITIRNDDNKIKDKITLIEDGFIEKLKDIGYNVGRIRYEKLSKVQKEEDKSSMLPTSIQDEYNSSRKGLDIRI</sequence>
<evidence type="ECO:0000313" key="1">
    <source>
        <dbReference type="EMBL" id="MBS4540109.1"/>
    </source>
</evidence>
<reference evidence="1" key="1">
    <citation type="submission" date="2019-12" db="EMBL/GenBank/DDBJ databases">
        <title>Clostridiaceae gen. nov. sp. nov., isolated from sediment in Xinjiang, China.</title>
        <authorList>
            <person name="Zhang R."/>
        </authorList>
    </citation>
    <scope>NUCLEOTIDE SEQUENCE</scope>
    <source>
        <strain evidence="1">D2Q-11</strain>
    </source>
</reference>
<proteinExistence type="predicted"/>
<organism evidence="1 2">
    <name type="scientific">Anaeromonas frigoriresistens</name>
    <dbReference type="NCBI Taxonomy" id="2683708"/>
    <lineage>
        <taxon>Bacteria</taxon>
        <taxon>Bacillati</taxon>
        <taxon>Bacillota</taxon>
        <taxon>Tissierellia</taxon>
        <taxon>Tissierellales</taxon>
        <taxon>Thermohalobacteraceae</taxon>
        <taxon>Anaeromonas</taxon>
    </lineage>
</organism>
<comment type="caution">
    <text evidence="1">The sequence shown here is derived from an EMBL/GenBank/DDBJ whole genome shotgun (WGS) entry which is preliminary data.</text>
</comment>
<accession>A0A942V0D7</accession>
<dbReference type="RefSeq" id="WP_203367999.1">
    <property type="nucleotide sequence ID" value="NZ_WSFT01000053.1"/>
</dbReference>
<dbReference type="Proteomes" id="UP000724672">
    <property type="component" value="Unassembled WGS sequence"/>
</dbReference>
<evidence type="ECO:0000313" key="2">
    <source>
        <dbReference type="Proteomes" id="UP000724672"/>
    </source>
</evidence>